<dbReference type="PANTHER" id="PTHR43719">
    <property type="entry name" value="TWO-COMPONENT HISTIDINE KINASE"/>
    <property type="match status" value="1"/>
</dbReference>
<reference evidence="6 7" key="1">
    <citation type="submission" date="2017-02" db="EMBL/GenBank/DDBJ databases">
        <authorList>
            <person name="Peterson S.W."/>
        </authorList>
    </citation>
    <scope>NUCLEOTIDE SEQUENCE [LARGE SCALE GENOMIC DNA]</scope>
    <source>
        <strain evidence="6 7">ATCC 27749</strain>
    </source>
</reference>
<dbReference type="STRING" id="745368.SAMN02745178_02347"/>
<keyword evidence="2 4" id="KW-0597">Phosphoprotein</keyword>
<dbReference type="InterPro" id="IPR011006">
    <property type="entry name" value="CheY-like_superfamily"/>
</dbReference>
<dbReference type="CDD" id="cd17546">
    <property type="entry name" value="REC_hyHK_CKI1_RcsC-like"/>
    <property type="match status" value="1"/>
</dbReference>
<dbReference type="PROSITE" id="PS50110">
    <property type="entry name" value="RESPONSE_REGULATORY"/>
    <property type="match status" value="1"/>
</dbReference>
<dbReference type="Pfam" id="PF00072">
    <property type="entry name" value="Response_reg"/>
    <property type="match status" value="1"/>
</dbReference>
<evidence type="ECO:0000256" key="4">
    <source>
        <dbReference type="PROSITE-ProRule" id="PRU00169"/>
    </source>
</evidence>
<dbReference type="SUPFAM" id="SSF52172">
    <property type="entry name" value="CheY-like"/>
    <property type="match status" value="1"/>
</dbReference>
<accession>A0A1T4XUU0</accession>
<dbReference type="InterPro" id="IPR001789">
    <property type="entry name" value="Sig_transdc_resp-reg_receiver"/>
</dbReference>
<proteinExistence type="predicted"/>
<organism evidence="6 7">
    <name type="scientific">Gemmiger formicilis</name>
    <dbReference type="NCBI Taxonomy" id="745368"/>
    <lineage>
        <taxon>Bacteria</taxon>
        <taxon>Bacillati</taxon>
        <taxon>Bacillota</taxon>
        <taxon>Clostridia</taxon>
        <taxon>Eubacteriales</taxon>
        <taxon>Gemmiger</taxon>
    </lineage>
</organism>
<evidence type="ECO:0000259" key="5">
    <source>
        <dbReference type="PROSITE" id="PS50110"/>
    </source>
</evidence>
<name>A0A1T4XUU0_9FIRM</name>
<comment type="function">
    <text evidence="3">May play the central regulatory role in sporulation. It may be an element of the effector pathway responsible for the activation of sporulation genes in response to nutritional stress. Spo0A may act in concert with spo0H (a sigma factor) to control the expression of some genes that are critical to the sporulation process.</text>
</comment>
<feature type="modified residue" description="4-aspartylphosphate" evidence="4">
    <location>
        <position position="77"/>
    </location>
</feature>
<evidence type="ECO:0000313" key="6">
    <source>
        <dbReference type="EMBL" id="SKA93274.1"/>
    </source>
</evidence>
<evidence type="ECO:0000256" key="2">
    <source>
        <dbReference type="ARBA" id="ARBA00022553"/>
    </source>
</evidence>
<keyword evidence="7" id="KW-1185">Reference proteome</keyword>
<dbReference type="EMBL" id="FUYF01000018">
    <property type="protein sequence ID" value="SKA93274.1"/>
    <property type="molecule type" value="Genomic_DNA"/>
</dbReference>
<dbReference type="AlphaFoldDB" id="A0A1T4XUU0"/>
<evidence type="ECO:0000313" key="7">
    <source>
        <dbReference type="Proteomes" id="UP000190286"/>
    </source>
</evidence>
<dbReference type="PANTHER" id="PTHR43719:SF28">
    <property type="entry name" value="PEROXIDE STRESS-ACTIVATED HISTIDINE KINASE MAK1-RELATED"/>
    <property type="match status" value="1"/>
</dbReference>
<dbReference type="Proteomes" id="UP000190286">
    <property type="component" value="Unassembled WGS sequence"/>
</dbReference>
<dbReference type="GO" id="GO:0000160">
    <property type="term" value="P:phosphorelay signal transduction system"/>
    <property type="evidence" value="ECO:0007669"/>
    <property type="project" value="InterPro"/>
</dbReference>
<evidence type="ECO:0000256" key="1">
    <source>
        <dbReference type="ARBA" id="ARBA00018672"/>
    </source>
</evidence>
<dbReference type="Gene3D" id="3.40.50.2300">
    <property type="match status" value="1"/>
</dbReference>
<sequence>MTGAGGIGKQKPPVKEKCTSSLNQSLANYRGLPFAVCCSRPYIYSISDRQKIAFLPYCVCRGDHWSPVNCFGVIYMDIMMPRMNGWDAARTIRAMNRPDAEIIPIIAMSANAFSEDIMDSRLAGMDIHLAKPLDEAKMINALKQCIAERSAVKLRNDL</sequence>
<feature type="domain" description="Response regulatory" evidence="5">
    <location>
        <begin position="1"/>
        <end position="146"/>
    </location>
</feature>
<gene>
    <name evidence="6" type="ORF">SAMN02745178_02347</name>
</gene>
<dbReference type="InterPro" id="IPR050956">
    <property type="entry name" value="2C_system_His_kinase"/>
</dbReference>
<evidence type="ECO:0000256" key="3">
    <source>
        <dbReference type="ARBA" id="ARBA00024867"/>
    </source>
</evidence>
<protein>
    <recommendedName>
        <fullName evidence="1">Stage 0 sporulation protein A homolog</fullName>
    </recommendedName>
</protein>